<dbReference type="InterPro" id="IPR020472">
    <property type="entry name" value="WD40_PAC1"/>
</dbReference>
<keyword evidence="1 3" id="KW-0853">WD repeat</keyword>
<dbReference type="InterPro" id="IPR007111">
    <property type="entry name" value="NACHT_NTPase"/>
</dbReference>
<dbReference type="EMBL" id="CAJMWW010000077">
    <property type="protein sequence ID" value="CAE6422711.1"/>
    <property type="molecule type" value="Genomic_DNA"/>
</dbReference>
<feature type="repeat" description="WD" evidence="3">
    <location>
        <begin position="1132"/>
        <end position="1164"/>
    </location>
</feature>
<keyword evidence="4" id="KW-0175">Coiled coil</keyword>
<dbReference type="InterPro" id="IPR011047">
    <property type="entry name" value="Quinoprotein_ADH-like_sf"/>
</dbReference>
<dbReference type="InterPro" id="IPR036322">
    <property type="entry name" value="WD40_repeat_dom_sf"/>
</dbReference>
<evidence type="ECO:0000259" key="6">
    <source>
        <dbReference type="PROSITE" id="PS50837"/>
    </source>
</evidence>
<dbReference type="SMART" id="SM00320">
    <property type="entry name" value="WD40"/>
    <property type="match status" value="12"/>
</dbReference>
<dbReference type="InterPro" id="IPR001680">
    <property type="entry name" value="WD40_rpt"/>
</dbReference>
<evidence type="ECO:0000256" key="4">
    <source>
        <dbReference type="SAM" id="Coils"/>
    </source>
</evidence>
<dbReference type="Gene3D" id="3.40.50.300">
    <property type="entry name" value="P-loop containing nucleotide triphosphate hydrolases"/>
    <property type="match status" value="1"/>
</dbReference>
<sequence>MPFREGVKQALEQTEDGLKRTGDGIKAFFKRSSSTRASTPSAPPSTSSPNPHEQAGNQGTSLLETHPTALNEQVVSQSQTPEHAATEKISDKPLDEASNRSNMKQLATGVVGQVVDALKIGTVKTEYEALQHRLQALSKVLETREEKSVSPMAVSKITDIREFIERELKSIEKNKNKTPYGRFRIVKEEEERFVSCCRRIQEHMDQLLLDTSLSMWKLEDDTFKSRMSSWIRLLPSSPSAWYNSSVGSDLKRRECTPGTRVDVLANLLAWTNNNNVDTVYWLNGMAGTGKTTIAYSVCKELAEKHRLAASFFCSRVREECRDVNRIIPSIAYQLAHFSLPFQSALSAVLEKDPDVHHKVLSEQFEILIRRPLLAILANQPLASEEMIVVIDALDECENKESTRDILGVLLGKTADLLIKFIVSSRPEPQIRDQMTGDRVRSKLVLHELDTGDVHSDIETYVQEELKLMKPSPAESEVAALVEKAGILFIYAATAVRYIGYDNFQSNPHDRLRAILASPKLQEDGENEEIDQLYSIILDAAIGNRRLRKVERNDMRQVLHTVICIREPLTVAGLSELLQVYNTDCVRAALRPLWSVLHVVGADELVTTLHVSFPDFMFDPARSKTYTCDWEAHNRILAEHCLERIKRTQPQFNICGLESSYLPDDMVPNIQERVANAISSDLLYGSRYWAEHVEAGKCASTLAVQLQDFLCRRLLVWMEVLNLSKQIKAGVECMKLMVEWCNQLENDEELAELVNDALTFVETFASNPISQSTPHIYVSTLTLWPRSGPVAKHYTQLTHGAIQTEGTALDQRQVAHVATWVFEAAISTMAMSQDGRSIALGMRKDVLIVDSSRGQVVLGPLHGHPEQVKSCTFSPNQTRILAGSFAFPSQTATIIGWDTHTGDTTLGPLQLNGHTDPIRCLTFSPDCTCIASASRDATVRIWDTTNGRMLRCLPSDKWVSITAFSPNGTLIAAGADFGETLQVWDSRTGNTTFGPLNVNASQHDVIAFSPDSSRIIHFGDDNSNIHVRDAQNGDLIYKLHLGDQDGSVSASYSPDGRYIVSGRNQSVRLWDAQNAKTVLGPLEGHTGGIESVMFSPDGSRIISACNGGLVCTWDARQRNVLSDSILTSYSFLSAKLSSDGQHFVSGSKDGTLCIWDSHTGEMRVGPIKAHTNQVTAVDFLHDRVVSGSDDGSISVCDALSGEILLGPLTIIPGDAIRVVAYSPNGNLIATVSGYPLVGRVNLWDVHTGIKLLGPLEDILGDIGSIQFSPDGTRIVGVGNSWSLDMKIVICNVSDGKEILELRYGHTSYVTSLSYSPNSALIASGSNDSTIIVWNAYTGFKVLDPLVGHSGSVCSVHFSPESTRLVSGSTDRTIRIWDVQTGEIMFELLHGHEQDIRSVAYSPDGTRILSLSDDMSVRIHDARDVKEWARSRATTDYDEWTMNKDGWVIDDQSRLLVWVPGDLRRALMWPRTQVVVAHWGNFRVKFDKPRMGESWAQSYTSGL</sequence>
<dbReference type="Proteomes" id="UP000663841">
    <property type="component" value="Unassembled WGS sequence"/>
</dbReference>
<evidence type="ECO:0000313" key="8">
    <source>
        <dbReference type="Proteomes" id="UP000663841"/>
    </source>
</evidence>
<dbReference type="PRINTS" id="PR00320">
    <property type="entry name" value="GPROTEINBRPT"/>
</dbReference>
<dbReference type="InterPro" id="IPR015943">
    <property type="entry name" value="WD40/YVTN_repeat-like_dom_sf"/>
</dbReference>
<dbReference type="PROSITE" id="PS50082">
    <property type="entry name" value="WD_REPEATS_2"/>
    <property type="match status" value="6"/>
</dbReference>
<dbReference type="InterPro" id="IPR027417">
    <property type="entry name" value="P-loop_NTPase"/>
</dbReference>
<feature type="repeat" description="WD" evidence="3">
    <location>
        <begin position="910"/>
        <end position="951"/>
    </location>
</feature>
<comment type="caution">
    <text evidence="7">The sequence shown here is derived from an EMBL/GenBank/DDBJ whole genome shotgun (WGS) entry which is preliminary data.</text>
</comment>
<dbReference type="PANTHER" id="PTHR19848:SF8">
    <property type="entry name" value="F-BOX AND WD REPEAT DOMAIN CONTAINING 7"/>
    <property type="match status" value="1"/>
</dbReference>
<proteinExistence type="predicted"/>
<evidence type="ECO:0000256" key="2">
    <source>
        <dbReference type="ARBA" id="ARBA00022737"/>
    </source>
</evidence>
<keyword evidence="2" id="KW-0677">Repeat</keyword>
<evidence type="ECO:0000256" key="3">
    <source>
        <dbReference type="PROSITE-ProRule" id="PRU00221"/>
    </source>
</evidence>
<feature type="repeat" description="WD" evidence="3">
    <location>
        <begin position="1387"/>
        <end position="1419"/>
    </location>
</feature>
<evidence type="ECO:0000313" key="7">
    <source>
        <dbReference type="EMBL" id="CAE6422711.1"/>
    </source>
</evidence>
<gene>
    <name evidence="7" type="ORF">RDB_LOCUS49122</name>
</gene>
<dbReference type="InterPro" id="IPR019775">
    <property type="entry name" value="WD40_repeat_CS"/>
</dbReference>
<dbReference type="PROSITE" id="PS50837">
    <property type="entry name" value="NACHT"/>
    <property type="match status" value="1"/>
</dbReference>
<dbReference type="SUPFAM" id="SSF52540">
    <property type="entry name" value="P-loop containing nucleoside triphosphate hydrolases"/>
    <property type="match status" value="1"/>
</dbReference>
<dbReference type="CDD" id="cd00200">
    <property type="entry name" value="WD40"/>
    <property type="match status" value="2"/>
</dbReference>
<feature type="compositionally biased region" description="Low complexity" evidence="5">
    <location>
        <begin position="31"/>
        <end position="49"/>
    </location>
</feature>
<dbReference type="Pfam" id="PF24883">
    <property type="entry name" value="NPHP3_N"/>
    <property type="match status" value="1"/>
</dbReference>
<dbReference type="SUPFAM" id="SSF50978">
    <property type="entry name" value="WD40 repeat-like"/>
    <property type="match status" value="1"/>
</dbReference>
<organism evidence="7 8">
    <name type="scientific">Rhizoctonia solani</name>
    <dbReference type="NCBI Taxonomy" id="456999"/>
    <lineage>
        <taxon>Eukaryota</taxon>
        <taxon>Fungi</taxon>
        <taxon>Dikarya</taxon>
        <taxon>Basidiomycota</taxon>
        <taxon>Agaricomycotina</taxon>
        <taxon>Agaricomycetes</taxon>
        <taxon>Cantharellales</taxon>
        <taxon>Ceratobasidiaceae</taxon>
        <taxon>Rhizoctonia</taxon>
    </lineage>
</organism>
<dbReference type="SUPFAM" id="SSF50998">
    <property type="entry name" value="Quinoprotein alcohol dehydrogenase-like"/>
    <property type="match status" value="1"/>
</dbReference>
<feature type="repeat" description="WD" evidence="3">
    <location>
        <begin position="1344"/>
        <end position="1385"/>
    </location>
</feature>
<name>A0A8H2XE47_9AGAM</name>
<reference evidence="7" key="1">
    <citation type="submission" date="2021-01" db="EMBL/GenBank/DDBJ databases">
        <authorList>
            <person name="Kaushik A."/>
        </authorList>
    </citation>
    <scope>NUCLEOTIDE SEQUENCE</scope>
    <source>
        <strain evidence="7">AG3-T5</strain>
    </source>
</reference>
<feature type="domain" description="NACHT" evidence="6">
    <location>
        <begin position="278"/>
        <end position="426"/>
    </location>
</feature>
<dbReference type="Pfam" id="PF00400">
    <property type="entry name" value="WD40"/>
    <property type="match status" value="9"/>
</dbReference>
<accession>A0A8H2XE47</accession>
<feature type="compositionally biased region" description="Basic and acidic residues" evidence="5">
    <location>
        <begin position="84"/>
        <end position="98"/>
    </location>
</feature>
<dbReference type="InterPro" id="IPR056884">
    <property type="entry name" value="NPHP3-like_N"/>
</dbReference>
<dbReference type="PANTHER" id="PTHR19848">
    <property type="entry name" value="WD40 REPEAT PROTEIN"/>
    <property type="match status" value="1"/>
</dbReference>
<feature type="repeat" description="WD" evidence="3">
    <location>
        <begin position="1081"/>
        <end position="1122"/>
    </location>
</feature>
<evidence type="ECO:0000256" key="1">
    <source>
        <dbReference type="ARBA" id="ARBA00022574"/>
    </source>
</evidence>
<feature type="region of interest" description="Disordered" evidence="5">
    <location>
        <begin position="1"/>
        <end position="60"/>
    </location>
</feature>
<protein>
    <recommendedName>
        <fullName evidence="6">NACHT domain-containing protein</fullName>
    </recommendedName>
</protein>
<feature type="coiled-coil region" evidence="4">
    <location>
        <begin position="127"/>
        <end position="174"/>
    </location>
</feature>
<dbReference type="Gene3D" id="2.130.10.10">
    <property type="entry name" value="YVTN repeat-like/Quinoprotein amine dehydrogenase"/>
    <property type="match status" value="4"/>
</dbReference>
<feature type="region of interest" description="Disordered" evidence="5">
    <location>
        <begin position="74"/>
        <end position="100"/>
    </location>
</feature>
<evidence type="ECO:0000256" key="5">
    <source>
        <dbReference type="SAM" id="MobiDB-lite"/>
    </source>
</evidence>
<dbReference type="PROSITE" id="PS00678">
    <property type="entry name" value="WD_REPEATS_1"/>
    <property type="match status" value="2"/>
</dbReference>
<dbReference type="PROSITE" id="PS50294">
    <property type="entry name" value="WD_REPEATS_REGION"/>
    <property type="match status" value="5"/>
</dbReference>
<dbReference type="SUPFAM" id="SSF117289">
    <property type="entry name" value="Nucleoporin domain"/>
    <property type="match status" value="1"/>
</dbReference>
<feature type="repeat" description="WD" evidence="3">
    <location>
        <begin position="1301"/>
        <end position="1342"/>
    </location>
</feature>